<feature type="transmembrane region" description="Helical" evidence="1">
    <location>
        <begin position="20"/>
        <end position="37"/>
    </location>
</feature>
<protein>
    <submittedName>
        <fullName evidence="2">Uncharacterized protein</fullName>
    </submittedName>
</protein>
<proteinExistence type="predicted"/>
<evidence type="ECO:0000256" key="1">
    <source>
        <dbReference type="SAM" id="Phobius"/>
    </source>
</evidence>
<dbReference type="EMBL" id="MCGT01000005">
    <property type="protein sequence ID" value="ORX59380.1"/>
    <property type="molecule type" value="Genomic_DNA"/>
</dbReference>
<comment type="caution">
    <text evidence="2">The sequence shown here is derived from an EMBL/GenBank/DDBJ whole genome shotgun (WGS) entry which is preliminary data.</text>
</comment>
<name>A0A1X2GQM6_9FUNG</name>
<keyword evidence="1" id="KW-0472">Membrane</keyword>
<dbReference type="AlphaFoldDB" id="A0A1X2GQM6"/>
<reference evidence="2 3" key="1">
    <citation type="submission" date="2016-07" db="EMBL/GenBank/DDBJ databases">
        <title>Pervasive Adenine N6-methylation of Active Genes in Fungi.</title>
        <authorList>
            <consortium name="DOE Joint Genome Institute"/>
            <person name="Mondo S.J."/>
            <person name="Dannebaum R.O."/>
            <person name="Kuo R.C."/>
            <person name="Labutti K."/>
            <person name="Haridas S."/>
            <person name="Kuo A."/>
            <person name="Salamov A."/>
            <person name="Ahrendt S.R."/>
            <person name="Lipzen A."/>
            <person name="Sullivan W."/>
            <person name="Andreopoulos W.B."/>
            <person name="Clum A."/>
            <person name="Lindquist E."/>
            <person name="Daum C."/>
            <person name="Ramamoorthy G.K."/>
            <person name="Gryganskyi A."/>
            <person name="Culley D."/>
            <person name="Magnuson J.K."/>
            <person name="James T.Y."/>
            <person name="O'Malley M.A."/>
            <person name="Stajich J.E."/>
            <person name="Spatafora J.W."/>
            <person name="Visel A."/>
            <person name="Grigoriev I.V."/>
        </authorList>
    </citation>
    <scope>NUCLEOTIDE SEQUENCE [LARGE SCALE GENOMIC DNA]</scope>
    <source>
        <strain evidence="2 3">NRRL 3301</strain>
    </source>
</reference>
<evidence type="ECO:0000313" key="2">
    <source>
        <dbReference type="EMBL" id="ORX59380.1"/>
    </source>
</evidence>
<dbReference type="Proteomes" id="UP000242146">
    <property type="component" value="Unassembled WGS sequence"/>
</dbReference>
<keyword evidence="1" id="KW-1133">Transmembrane helix</keyword>
<evidence type="ECO:0000313" key="3">
    <source>
        <dbReference type="Proteomes" id="UP000242146"/>
    </source>
</evidence>
<keyword evidence="3" id="KW-1185">Reference proteome</keyword>
<gene>
    <name evidence="2" type="ORF">DM01DRAFT_1398864</name>
</gene>
<organism evidence="2 3">
    <name type="scientific">Hesseltinella vesiculosa</name>
    <dbReference type="NCBI Taxonomy" id="101127"/>
    <lineage>
        <taxon>Eukaryota</taxon>
        <taxon>Fungi</taxon>
        <taxon>Fungi incertae sedis</taxon>
        <taxon>Mucoromycota</taxon>
        <taxon>Mucoromycotina</taxon>
        <taxon>Mucoromycetes</taxon>
        <taxon>Mucorales</taxon>
        <taxon>Cunninghamellaceae</taxon>
        <taxon>Hesseltinella</taxon>
    </lineage>
</organism>
<keyword evidence="1" id="KW-0812">Transmembrane</keyword>
<sequence length="77" mass="9156">MDIECCLPLKNKRVTQRRPVFFFFFGFFIPFYCHPGVNLQTLFISTSFRQSVLLQKPVALNLTLCHCPKLFDWVKLR</sequence>
<accession>A0A1X2GQM6</accession>